<dbReference type="InterPro" id="IPR043502">
    <property type="entry name" value="DNA/RNA_pol_sf"/>
</dbReference>
<dbReference type="EMBL" id="BKCJ010003830">
    <property type="protein sequence ID" value="GEU57435.1"/>
    <property type="molecule type" value="Genomic_DNA"/>
</dbReference>
<accession>A0A6L2LB05</accession>
<feature type="domain" description="Integrase catalytic" evidence="1">
    <location>
        <begin position="5"/>
        <end position="179"/>
    </location>
</feature>
<dbReference type="InterPro" id="IPR001584">
    <property type="entry name" value="Integrase_cat-core"/>
</dbReference>
<dbReference type="PANTHER" id="PTHR34072:SF52">
    <property type="entry name" value="RIBONUCLEASE H"/>
    <property type="match status" value="1"/>
</dbReference>
<gene>
    <name evidence="2" type="ORF">Tci_029413</name>
</gene>
<keyword evidence="2" id="KW-0548">Nucleotidyltransferase</keyword>
<organism evidence="2">
    <name type="scientific">Tanacetum cinerariifolium</name>
    <name type="common">Dalmatian daisy</name>
    <name type="synonym">Chrysanthemum cinerariifolium</name>
    <dbReference type="NCBI Taxonomy" id="118510"/>
    <lineage>
        <taxon>Eukaryota</taxon>
        <taxon>Viridiplantae</taxon>
        <taxon>Streptophyta</taxon>
        <taxon>Embryophyta</taxon>
        <taxon>Tracheophyta</taxon>
        <taxon>Spermatophyta</taxon>
        <taxon>Magnoliopsida</taxon>
        <taxon>eudicotyledons</taxon>
        <taxon>Gunneridae</taxon>
        <taxon>Pentapetalae</taxon>
        <taxon>asterids</taxon>
        <taxon>campanulids</taxon>
        <taxon>Asterales</taxon>
        <taxon>Asteraceae</taxon>
        <taxon>Asteroideae</taxon>
        <taxon>Anthemideae</taxon>
        <taxon>Anthemidinae</taxon>
        <taxon>Tanacetum</taxon>
    </lineage>
</organism>
<dbReference type="Pfam" id="PF17919">
    <property type="entry name" value="RT_RNaseH_2"/>
    <property type="match status" value="1"/>
</dbReference>
<dbReference type="PROSITE" id="PS50994">
    <property type="entry name" value="INTEGRASE"/>
    <property type="match status" value="1"/>
</dbReference>
<dbReference type="GO" id="GO:0003676">
    <property type="term" value="F:nucleic acid binding"/>
    <property type="evidence" value="ECO:0007669"/>
    <property type="project" value="InterPro"/>
</dbReference>
<dbReference type="InterPro" id="IPR043128">
    <property type="entry name" value="Rev_trsase/Diguanyl_cyclase"/>
</dbReference>
<dbReference type="PANTHER" id="PTHR34072">
    <property type="entry name" value="ENZYMATIC POLYPROTEIN-RELATED"/>
    <property type="match status" value="1"/>
</dbReference>
<comment type="caution">
    <text evidence="2">The sequence shown here is derived from an EMBL/GenBank/DDBJ whole genome shotgun (WGS) entry which is preliminary data.</text>
</comment>
<dbReference type="Gene3D" id="3.30.70.270">
    <property type="match status" value="1"/>
</dbReference>
<dbReference type="GO" id="GO:0015074">
    <property type="term" value="P:DNA integration"/>
    <property type="evidence" value="ECO:0007669"/>
    <property type="project" value="InterPro"/>
</dbReference>
<sequence>MPFGQTNAPASREGHEVHLKLILELLEKEKLFEKFSKCKFWLQEVHFLEHVVNSKGDEQENAFQTLKDILCDALILVLLEGANDFVVYCDASNQGFGCVLMQMNKKALGTRMDLSKAYHPETDGQSERTIQTLEDMIRACAIDFGGNLDTHLLLVEFSYNNIYHSSVKCAPFEALSKRKCQTPMAWGEVGKSKLIGSEIIQETTDKIMQIKERLKTARGRQKSYADNR</sequence>
<dbReference type="SUPFAM" id="SSF53098">
    <property type="entry name" value="Ribonuclease H-like"/>
    <property type="match status" value="1"/>
</dbReference>
<reference evidence="2" key="1">
    <citation type="journal article" date="2019" name="Sci. Rep.">
        <title>Draft genome of Tanacetum cinerariifolium, the natural source of mosquito coil.</title>
        <authorList>
            <person name="Yamashiro T."/>
            <person name="Shiraishi A."/>
            <person name="Satake H."/>
            <person name="Nakayama K."/>
        </authorList>
    </citation>
    <scope>NUCLEOTIDE SEQUENCE</scope>
</reference>
<name>A0A6L2LB05_TANCI</name>
<evidence type="ECO:0000313" key="2">
    <source>
        <dbReference type="EMBL" id="GEU57435.1"/>
    </source>
</evidence>
<dbReference type="Gene3D" id="3.30.420.10">
    <property type="entry name" value="Ribonuclease H-like superfamily/Ribonuclease H"/>
    <property type="match status" value="1"/>
</dbReference>
<dbReference type="SUPFAM" id="SSF56672">
    <property type="entry name" value="DNA/RNA polymerases"/>
    <property type="match status" value="1"/>
</dbReference>
<dbReference type="GO" id="GO:0003964">
    <property type="term" value="F:RNA-directed DNA polymerase activity"/>
    <property type="evidence" value="ECO:0007669"/>
    <property type="project" value="UniProtKB-KW"/>
</dbReference>
<evidence type="ECO:0000259" key="1">
    <source>
        <dbReference type="PROSITE" id="PS50994"/>
    </source>
</evidence>
<keyword evidence="2" id="KW-0808">Transferase</keyword>
<proteinExistence type="predicted"/>
<dbReference type="InterPro" id="IPR012337">
    <property type="entry name" value="RNaseH-like_sf"/>
</dbReference>
<dbReference type="InterPro" id="IPR041577">
    <property type="entry name" value="RT_RNaseH_2"/>
</dbReference>
<dbReference type="InterPro" id="IPR036397">
    <property type="entry name" value="RNaseH_sf"/>
</dbReference>
<protein>
    <submittedName>
        <fullName evidence="2">Putative reverse transcriptase domain-containing protein</fullName>
    </submittedName>
</protein>
<dbReference type="AlphaFoldDB" id="A0A6L2LB05"/>
<keyword evidence="2" id="KW-0695">RNA-directed DNA polymerase</keyword>